<gene>
    <name evidence="2" type="ORF">D9758_006247</name>
</gene>
<dbReference type="Proteomes" id="UP000559256">
    <property type="component" value="Unassembled WGS sequence"/>
</dbReference>
<dbReference type="AlphaFoldDB" id="A0A8H5GAR6"/>
<protein>
    <submittedName>
        <fullName evidence="2">Uncharacterized protein</fullName>
    </submittedName>
</protein>
<accession>A0A8H5GAR6</accession>
<feature type="transmembrane region" description="Helical" evidence="1">
    <location>
        <begin position="239"/>
        <end position="264"/>
    </location>
</feature>
<dbReference type="EMBL" id="JAACJM010000040">
    <property type="protein sequence ID" value="KAF5361473.1"/>
    <property type="molecule type" value="Genomic_DNA"/>
</dbReference>
<feature type="transmembrane region" description="Helical" evidence="1">
    <location>
        <begin position="270"/>
        <end position="287"/>
    </location>
</feature>
<feature type="transmembrane region" description="Helical" evidence="1">
    <location>
        <begin position="35"/>
        <end position="56"/>
    </location>
</feature>
<evidence type="ECO:0000313" key="3">
    <source>
        <dbReference type="Proteomes" id="UP000559256"/>
    </source>
</evidence>
<keyword evidence="1" id="KW-0472">Membrane</keyword>
<reference evidence="2 3" key="1">
    <citation type="journal article" date="2020" name="ISME J.">
        <title>Uncovering the hidden diversity of litter-decomposition mechanisms in mushroom-forming fungi.</title>
        <authorList>
            <person name="Floudas D."/>
            <person name="Bentzer J."/>
            <person name="Ahren D."/>
            <person name="Johansson T."/>
            <person name="Persson P."/>
            <person name="Tunlid A."/>
        </authorList>
    </citation>
    <scope>NUCLEOTIDE SEQUENCE [LARGE SCALE GENOMIC DNA]</scope>
    <source>
        <strain evidence="2 3">CBS 291.85</strain>
    </source>
</reference>
<feature type="transmembrane region" description="Helical" evidence="1">
    <location>
        <begin position="68"/>
        <end position="87"/>
    </location>
</feature>
<comment type="caution">
    <text evidence="2">The sequence shown here is derived from an EMBL/GenBank/DDBJ whole genome shotgun (WGS) entry which is preliminary data.</text>
</comment>
<proteinExistence type="predicted"/>
<keyword evidence="1" id="KW-0812">Transmembrane</keyword>
<keyword evidence="3" id="KW-1185">Reference proteome</keyword>
<sequence>MSGLSTSNGLFSLTSGEHSGDSASALQPGASQNDILLWTYNTLQIFGLITVAMVLSTAALSPGVRRSTIWYIFMSGWIVWCISYLLLVGHQTGPPPAHAFCTVQAALIYAGPPSNACATLGILLRLYLAVNATLKSRTKPLRWKVMVLNAGSPVTWVMVFTGSLVYGIVNPDLVHRDPSGMYCNISSIVPSGVSASLVALFCVIMIIFEGSIITFTLLYQNWAAFRRLQRTASSDAASVAMVVRVSIFSVLPMLALALSIRFAFSHSSGWNIAVAILPGAAGLIFGTQRDIFTKWFFCRTKSKKDDKPNRSDLAVIVTKQMDTSAV</sequence>
<dbReference type="OrthoDB" id="2896404at2759"/>
<feature type="transmembrane region" description="Helical" evidence="1">
    <location>
        <begin position="197"/>
        <end position="219"/>
    </location>
</feature>
<feature type="transmembrane region" description="Helical" evidence="1">
    <location>
        <begin position="147"/>
        <end position="169"/>
    </location>
</feature>
<keyword evidence="1" id="KW-1133">Transmembrane helix</keyword>
<feature type="transmembrane region" description="Helical" evidence="1">
    <location>
        <begin position="107"/>
        <end position="127"/>
    </location>
</feature>
<organism evidence="2 3">
    <name type="scientific">Tetrapyrgos nigripes</name>
    <dbReference type="NCBI Taxonomy" id="182062"/>
    <lineage>
        <taxon>Eukaryota</taxon>
        <taxon>Fungi</taxon>
        <taxon>Dikarya</taxon>
        <taxon>Basidiomycota</taxon>
        <taxon>Agaricomycotina</taxon>
        <taxon>Agaricomycetes</taxon>
        <taxon>Agaricomycetidae</taxon>
        <taxon>Agaricales</taxon>
        <taxon>Marasmiineae</taxon>
        <taxon>Marasmiaceae</taxon>
        <taxon>Tetrapyrgos</taxon>
    </lineage>
</organism>
<evidence type="ECO:0000313" key="2">
    <source>
        <dbReference type="EMBL" id="KAF5361473.1"/>
    </source>
</evidence>
<name>A0A8H5GAR6_9AGAR</name>
<evidence type="ECO:0000256" key="1">
    <source>
        <dbReference type="SAM" id="Phobius"/>
    </source>
</evidence>